<protein>
    <submittedName>
        <fullName evidence="2">NIPSNAP protein</fullName>
    </submittedName>
</protein>
<dbReference type="SUPFAM" id="SSF54909">
    <property type="entry name" value="Dimeric alpha+beta barrel"/>
    <property type="match status" value="1"/>
</dbReference>
<dbReference type="InterPro" id="IPR011008">
    <property type="entry name" value="Dimeric_a/b-barrel"/>
</dbReference>
<accession>A0A285CR02</accession>
<sequence>MFYRRKTYVVKGDFIENFNLHFNQTLLPAQVKYGSRLIGRWMVDKKNHTVEVFAIWGYNSYEDYQRIEETVRSDQEHVKRVSNWYKRNGGRERVRKNFLEVRNEKIESTVFDVKKF</sequence>
<dbReference type="RefSeq" id="WP_097158245.1">
    <property type="nucleotide sequence ID" value="NZ_JBEPMQ010000002.1"/>
</dbReference>
<dbReference type="Proteomes" id="UP000219546">
    <property type="component" value="Unassembled WGS sequence"/>
</dbReference>
<proteinExistence type="predicted"/>
<evidence type="ECO:0000259" key="1">
    <source>
        <dbReference type="Pfam" id="PF07978"/>
    </source>
</evidence>
<organism evidence="2 3">
    <name type="scientific">Bacillus oleivorans</name>
    <dbReference type="NCBI Taxonomy" id="1448271"/>
    <lineage>
        <taxon>Bacteria</taxon>
        <taxon>Bacillati</taxon>
        <taxon>Bacillota</taxon>
        <taxon>Bacilli</taxon>
        <taxon>Bacillales</taxon>
        <taxon>Bacillaceae</taxon>
        <taxon>Bacillus</taxon>
    </lineage>
</organism>
<evidence type="ECO:0000313" key="2">
    <source>
        <dbReference type="EMBL" id="SNX69951.1"/>
    </source>
</evidence>
<keyword evidence="3" id="KW-1185">Reference proteome</keyword>
<dbReference type="AlphaFoldDB" id="A0A285CR02"/>
<dbReference type="OrthoDB" id="9816289at2"/>
<feature type="domain" description="NIPSNAP" evidence="1">
    <location>
        <begin position="6"/>
        <end position="80"/>
    </location>
</feature>
<dbReference type="EMBL" id="OAOP01000003">
    <property type="protein sequence ID" value="SNX69951.1"/>
    <property type="molecule type" value="Genomic_DNA"/>
</dbReference>
<evidence type="ECO:0000313" key="3">
    <source>
        <dbReference type="Proteomes" id="UP000219546"/>
    </source>
</evidence>
<gene>
    <name evidence="2" type="ORF">SAMN05877753_103333</name>
</gene>
<reference evidence="2 3" key="1">
    <citation type="submission" date="2017-08" db="EMBL/GenBank/DDBJ databases">
        <authorList>
            <person name="de Groot N.N."/>
        </authorList>
    </citation>
    <scope>NUCLEOTIDE SEQUENCE [LARGE SCALE GENOMIC DNA]</scope>
    <source>
        <strain evidence="2 3">JC228</strain>
    </source>
</reference>
<name>A0A285CR02_9BACI</name>
<dbReference type="Gene3D" id="3.30.70.100">
    <property type="match status" value="1"/>
</dbReference>
<dbReference type="InterPro" id="IPR012577">
    <property type="entry name" value="NIPSNAP"/>
</dbReference>
<dbReference type="Pfam" id="PF07978">
    <property type="entry name" value="NIPSNAP"/>
    <property type="match status" value="1"/>
</dbReference>